<comment type="caution">
    <text evidence="1">The sequence shown here is derived from an EMBL/GenBank/DDBJ whole genome shotgun (WGS) entry which is preliminary data.</text>
</comment>
<name>A0A0G1NP44_9BACT</name>
<dbReference type="Proteomes" id="UP000034107">
    <property type="component" value="Unassembled WGS sequence"/>
</dbReference>
<protein>
    <recommendedName>
        <fullName evidence="3">DUF4258 domain-containing protein</fullName>
    </recommendedName>
</protein>
<dbReference type="EMBL" id="LCLS01000006">
    <property type="protein sequence ID" value="KKU22161.1"/>
    <property type="molecule type" value="Genomic_DNA"/>
</dbReference>
<dbReference type="AlphaFoldDB" id="A0A0G1NP44"/>
<accession>A0A0G1NP44</accession>
<proteinExistence type="predicted"/>
<gene>
    <name evidence="1" type="ORF">UX31_C0006G0073</name>
</gene>
<organism evidence="1 2">
    <name type="scientific">Candidatus Nomurabacteria bacterium GW2011_GWA1_46_11</name>
    <dbReference type="NCBI Taxonomy" id="1618732"/>
    <lineage>
        <taxon>Bacteria</taxon>
        <taxon>Candidatus Nomuraibacteriota</taxon>
    </lineage>
</organism>
<reference evidence="1 2" key="1">
    <citation type="journal article" date="2015" name="Nature">
        <title>rRNA introns, odd ribosomes, and small enigmatic genomes across a large radiation of phyla.</title>
        <authorList>
            <person name="Brown C.T."/>
            <person name="Hug L.A."/>
            <person name="Thomas B.C."/>
            <person name="Sharon I."/>
            <person name="Castelle C.J."/>
            <person name="Singh A."/>
            <person name="Wilkins M.J."/>
            <person name="Williams K.H."/>
            <person name="Banfield J.F."/>
        </authorList>
    </citation>
    <scope>NUCLEOTIDE SEQUENCE [LARGE SCALE GENOMIC DNA]</scope>
</reference>
<evidence type="ECO:0000313" key="2">
    <source>
        <dbReference type="Proteomes" id="UP000034107"/>
    </source>
</evidence>
<evidence type="ECO:0000313" key="1">
    <source>
        <dbReference type="EMBL" id="KKU22161.1"/>
    </source>
</evidence>
<evidence type="ECO:0008006" key="3">
    <source>
        <dbReference type="Google" id="ProtNLM"/>
    </source>
</evidence>
<sequence>MRELKWTIHAKAKMGYYRLSESRVRRVIKTPERIEVGIAEGTIALMQPNGRGKSEHEIWVMVRDLDKERRVISTWRYPGRTVQGEPLPEEILKEFREVIL</sequence>